<evidence type="ECO:0000313" key="2">
    <source>
        <dbReference type="EMBL" id="OHT08667.1"/>
    </source>
</evidence>
<feature type="transmembrane region" description="Helical" evidence="1">
    <location>
        <begin position="6"/>
        <end position="27"/>
    </location>
</feature>
<evidence type="ECO:0008006" key="4">
    <source>
        <dbReference type="Google" id="ProtNLM"/>
    </source>
</evidence>
<organism evidence="2 3">
    <name type="scientific">Tritrichomonas foetus</name>
    <dbReference type="NCBI Taxonomy" id="1144522"/>
    <lineage>
        <taxon>Eukaryota</taxon>
        <taxon>Metamonada</taxon>
        <taxon>Parabasalia</taxon>
        <taxon>Tritrichomonadida</taxon>
        <taxon>Tritrichomonadidae</taxon>
        <taxon>Tritrichomonas</taxon>
    </lineage>
</organism>
<keyword evidence="3" id="KW-1185">Reference proteome</keyword>
<sequence>MISVEVNLFCLFFILLFFILFFVKFLVSLFKNIGFLEEYKNQRQTNLENSGETQNILISVVYTCDNQISTIVKQLKNISNLFDEKYKEGQLEFILFVDQRHKDFNEIKLLPKVFPNIQFFYDEKNSGIKFLIASLHAKGKYIVDSHFVNDELESIRTDLNSQLHKHYISLIDGKQKKLSAISKSMLPYLQRIHFVNITLVEEFLYICKKCGIQITKIKTEENYSNIGFFEGLGRKIAILFVKFLYSTNAWKLEIETQTNTKSKIHKE</sequence>
<comment type="caution">
    <text evidence="2">The sequence shown here is derived from an EMBL/GenBank/DDBJ whole genome shotgun (WGS) entry which is preliminary data.</text>
</comment>
<dbReference type="RefSeq" id="XP_068361803.1">
    <property type="nucleotide sequence ID" value="XM_068502744.1"/>
</dbReference>
<keyword evidence="1" id="KW-0472">Membrane</keyword>
<evidence type="ECO:0000256" key="1">
    <source>
        <dbReference type="SAM" id="Phobius"/>
    </source>
</evidence>
<dbReference type="VEuPathDB" id="TrichDB:TRFO_22753"/>
<accession>A0A1J4KBR6</accession>
<protein>
    <recommendedName>
        <fullName evidence="4">Glycosyltransferase 2-like domain-containing protein</fullName>
    </recommendedName>
</protein>
<dbReference type="EMBL" id="MLAK01000661">
    <property type="protein sequence ID" value="OHT08667.1"/>
    <property type="molecule type" value="Genomic_DNA"/>
</dbReference>
<reference evidence="2" key="1">
    <citation type="submission" date="2016-10" db="EMBL/GenBank/DDBJ databases">
        <authorList>
            <person name="Benchimol M."/>
            <person name="Almeida L.G."/>
            <person name="Vasconcelos A.T."/>
            <person name="Perreira-Neves A."/>
            <person name="Rosa I.A."/>
            <person name="Tasca T."/>
            <person name="Bogo M.R."/>
            <person name="de Souza W."/>
        </authorList>
    </citation>
    <scope>NUCLEOTIDE SEQUENCE [LARGE SCALE GENOMIC DNA]</scope>
    <source>
        <strain evidence="2">K</strain>
    </source>
</reference>
<proteinExistence type="predicted"/>
<dbReference type="GeneID" id="94837448"/>
<gene>
    <name evidence="2" type="ORF">TRFO_22753</name>
</gene>
<name>A0A1J4KBR6_9EUKA</name>
<keyword evidence="1" id="KW-1133">Transmembrane helix</keyword>
<evidence type="ECO:0000313" key="3">
    <source>
        <dbReference type="Proteomes" id="UP000179807"/>
    </source>
</evidence>
<dbReference type="Proteomes" id="UP000179807">
    <property type="component" value="Unassembled WGS sequence"/>
</dbReference>
<dbReference type="AlphaFoldDB" id="A0A1J4KBR6"/>
<keyword evidence="1" id="KW-0812">Transmembrane</keyword>